<keyword evidence="2" id="KW-1133">Transmembrane helix</keyword>
<dbReference type="PANTHER" id="PTHR42109">
    <property type="entry name" value="UNPLACED GENOMIC SCAFFOLD UM_SCAF_CONTIG_1.265, WHOLE GENOME SHOTGUN SEQUENCE"/>
    <property type="match status" value="1"/>
</dbReference>
<feature type="transmembrane region" description="Helical" evidence="2">
    <location>
        <begin position="105"/>
        <end position="127"/>
    </location>
</feature>
<accession>A0AAN6T050</accession>
<feature type="domain" description="DUF7702" evidence="3">
    <location>
        <begin position="8"/>
        <end position="229"/>
    </location>
</feature>
<feature type="transmembrane region" description="Helical" evidence="2">
    <location>
        <begin position="174"/>
        <end position="192"/>
    </location>
</feature>
<dbReference type="InterPro" id="IPR056119">
    <property type="entry name" value="DUF7702"/>
</dbReference>
<dbReference type="Pfam" id="PF24800">
    <property type="entry name" value="DUF7702"/>
    <property type="match status" value="1"/>
</dbReference>
<keyword evidence="5" id="KW-1185">Reference proteome</keyword>
<dbReference type="PANTHER" id="PTHR42109:SF2">
    <property type="entry name" value="INTEGRAL MEMBRANE PROTEIN"/>
    <property type="match status" value="1"/>
</dbReference>
<keyword evidence="2" id="KW-0472">Membrane</keyword>
<evidence type="ECO:0000313" key="4">
    <source>
        <dbReference type="EMBL" id="KAK4099164.1"/>
    </source>
</evidence>
<organism evidence="4 5">
    <name type="scientific">Parathielavia hyrcaniae</name>
    <dbReference type="NCBI Taxonomy" id="113614"/>
    <lineage>
        <taxon>Eukaryota</taxon>
        <taxon>Fungi</taxon>
        <taxon>Dikarya</taxon>
        <taxon>Ascomycota</taxon>
        <taxon>Pezizomycotina</taxon>
        <taxon>Sordariomycetes</taxon>
        <taxon>Sordariomycetidae</taxon>
        <taxon>Sordariales</taxon>
        <taxon>Chaetomiaceae</taxon>
        <taxon>Parathielavia</taxon>
    </lineage>
</organism>
<feature type="transmembrane region" description="Helical" evidence="2">
    <location>
        <begin position="212"/>
        <end position="233"/>
    </location>
</feature>
<gene>
    <name evidence="4" type="ORF">N658DRAFT_560621</name>
</gene>
<sequence length="281" mass="31240">MSGGDGIVTYRHGIAVAQLALFSAALFFAVYFRFGHRNGWFCIGVFSIIRVIGAGCMLGTINQDSDGLWAAVFVCESLGMVLIVFLLLEFLYRANKLVHTVHPRWFFYPQVLTWADLGLAIGGFAAASRNEQPLAPTQYTQASFGLFAGLYLIVVYTAWCFWRRLDTFPPDEKLLIRCVAACLPLLGIRTAYSLVFQITGDMTWNAVKGNPTAYLLMTFLTELGIIYASIWAIMRIAPPPRKQEKNKAEVGPDAEQGYALVDSGRESRERQEGNPRVESSS</sequence>
<dbReference type="Proteomes" id="UP001305647">
    <property type="component" value="Unassembled WGS sequence"/>
</dbReference>
<proteinExistence type="predicted"/>
<name>A0AAN6T050_9PEZI</name>
<feature type="compositionally biased region" description="Basic and acidic residues" evidence="1">
    <location>
        <begin position="263"/>
        <end position="275"/>
    </location>
</feature>
<comment type="caution">
    <text evidence="4">The sequence shown here is derived from an EMBL/GenBank/DDBJ whole genome shotgun (WGS) entry which is preliminary data.</text>
</comment>
<feature type="region of interest" description="Disordered" evidence="1">
    <location>
        <begin position="242"/>
        <end position="281"/>
    </location>
</feature>
<reference evidence="4" key="1">
    <citation type="journal article" date="2023" name="Mol. Phylogenet. Evol.">
        <title>Genome-scale phylogeny and comparative genomics of the fungal order Sordariales.</title>
        <authorList>
            <person name="Hensen N."/>
            <person name="Bonometti L."/>
            <person name="Westerberg I."/>
            <person name="Brannstrom I.O."/>
            <person name="Guillou S."/>
            <person name="Cros-Aarteil S."/>
            <person name="Calhoun S."/>
            <person name="Haridas S."/>
            <person name="Kuo A."/>
            <person name="Mondo S."/>
            <person name="Pangilinan J."/>
            <person name="Riley R."/>
            <person name="LaButti K."/>
            <person name="Andreopoulos B."/>
            <person name="Lipzen A."/>
            <person name="Chen C."/>
            <person name="Yan M."/>
            <person name="Daum C."/>
            <person name="Ng V."/>
            <person name="Clum A."/>
            <person name="Steindorff A."/>
            <person name="Ohm R.A."/>
            <person name="Martin F."/>
            <person name="Silar P."/>
            <person name="Natvig D.O."/>
            <person name="Lalanne C."/>
            <person name="Gautier V."/>
            <person name="Ament-Velasquez S.L."/>
            <person name="Kruys A."/>
            <person name="Hutchinson M.I."/>
            <person name="Powell A.J."/>
            <person name="Barry K."/>
            <person name="Miller A.N."/>
            <person name="Grigoriev I.V."/>
            <person name="Debuchy R."/>
            <person name="Gladieux P."/>
            <person name="Hiltunen Thoren M."/>
            <person name="Johannesson H."/>
        </authorList>
    </citation>
    <scope>NUCLEOTIDE SEQUENCE</scope>
    <source>
        <strain evidence="4">CBS 757.83</strain>
    </source>
</reference>
<evidence type="ECO:0000259" key="3">
    <source>
        <dbReference type="Pfam" id="PF24800"/>
    </source>
</evidence>
<feature type="transmembrane region" description="Helical" evidence="2">
    <location>
        <begin position="12"/>
        <end position="32"/>
    </location>
</feature>
<dbReference type="AlphaFoldDB" id="A0AAN6T050"/>
<reference evidence="4" key="2">
    <citation type="submission" date="2023-05" db="EMBL/GenBank/DDBJ databases">
        <authorList>
            <consortium name="Lawrence Berkeley National Laboratory"/>
            <person name="Steindorff A."/>
            <person name="Hensen N."/>
            <person name="Bonometti L."/>
            <person name="Westerberg I."/>
            <person name="Brannstrom I.O."/>
            <person name="Guillou S."/>
            <person name="Cros-Aarteil S."/>
            <person name="Calhoun S."/>
            <person name="Haridas S."/>
            <person name="Kuo A."/>
            <person name="Mondo S."/>
            <person name="Pangilinan J."/>
            <person name="Riley R."/>
            <person name="Labutti K."/>
            <person name="Andreopoulos B."/>
            <person name="Lipzen A."/>
            <person name="Chen C."/>
            <person name="Yanf M."/>
            <person name="Daum C."/>
            <person name="Ng V."/>
            <person name="Clum A."/>
            <person name="Ohm R."/>
            <person name="Martin F."/>
            <person name="Silar P."/>
            <person name="Natvig D."/>
            <person name="Lalanne C."/>
            <person name="Gautier V."/>
            <person name="Ament-Velasquez S.L."/>
            <person name="Kruys A."/>
            <person name="Hutchinson M.I."/>
            <person name="Powell A.J."/>
            <person name="Barry K."/>
            <person name="Miller A.N."/>
            <person name="Grigoriev I.V."/>
            <person name="Debuchy R."/>
            <person name="Gladieux P."/>
            <person name="Thoren M.H."/>
            <person name="Johannesson H."/>
        </authorList>
    </citation>
    <scope>NUCLEOTIDE SEQUENCE</scope>
    <source>
        <strain evidence="4">CBS 757.83</strain>
    </source>
</reference>
<evidence type="ECO:0000256" key="2">
    <source>
        <dbReference type="SAM" id="Phobius"/>
    </source>
</evidence>
<feature type="transmembrane region" description="Helical" evidence="2">
    <location>
        <begin position="39"/>
        <end position="61"/>
    </location>
</feature>
<evidence type="ECO:0000256" key="1">
    <source>
        <dbReference type="SAM" id="MobiDB-lite"/>
    </source>
</evidence>
<feature type="transmembrane region" description="Helical" evidence="2">
    <location>
        <begin position="139"/>
        <end position="162"/>
    </location>
</feature>
<evidence type="ECO:0000313" key="5">
    <source>
        <dbReference type="Proteomes" id="UP001305647"/>
    </source>
</evidence>
<keyword evidence="2" id="KW-0812">Transmembrane</keyword>
<feature type="transmembrane region" description="Helical" evidence="2">
    <location>
        <begin position="67"/>
        <end position="93"/>
    </location>
</feature>
<dbReference type="EMBL" id="MU863652">
    <property type="protein sequence ID" value="KAK4099164.1"/>
    <property type="molecule type" value="Genomic_DNA"/>
</dbReference>
<protein>
    <recommendedName>
        <fullName evidence="3">DUF7702 domain-containing protein</fullName>
    </recommendedName>
</protein>